<dbReference type="Gene3D" id="3.40.1360.10">
    <property type="match status" value="1"/>
</dbReference>
<dbReference type="PANTHER" id="PTHR30446:SF0">
    <property type="entry name" value="RECOMBINATION PROTEIN RECR"/>
    <property type="match status" value="1"/>
</dbReference>
<dbReference type="EMBL" id="MHST01000020">
    <property type="protein sequence ID" value="OHA48435.1"/>
    <property type="molecule type" value="Genomic_DNA"/>
</dbReference>
<evidence type="ECO:0000256" key="2">
    <source>
        <dbReference type="ARBA" id="ARBA00022763"/>
    </source>
</evidence>
<dbReference type="GO" id="GO:0006281">
    <property type="term" value="P:DNA repair"/>
    <property type="evidence" value="ECO:0007669"/>
    <property type="project" value="UniProtKB-UniRule"/>
</dbReference>
<dbReference type="CDD" id="cd01025">
    <property type="entry name" value="TOPRIM_recR"/>
    <property type="match status" value="1"/>
</dbReference>
<organism evidence="9 10">
    <name type="scientific">Terrybacteria sp. (strain RIFCSPHIGHO2_01_FULL_58_15)</name>
    <dbReference type="NCBI Taxonomy" id="1802363"/>
    <lineage>
        <taxon>Bacteria</taxon>
        <taxon>Candidatus Terryibacteriota</taxon>
    </lineage>
</organism>
<protein>
    <recommendedName>
        <fullName evidence="7">Recombination protein RecR</fullName>
    </recommendedName>
</protein>
<evidence type="ECO:0000256" key="1">
    <source>
        <dbReference type="ARBA" id="ARBA00022723"/>
    </source>
</evidence>
<dbReference type="PROSITE" id="PS50880">
    <property type="entry name" value="TOPRIM"/>
    <property type="match status" value="1"/>
</dbReference>
<sequence>MALPKAISETANLLRQLPQIGPRQATRLALFFFRNDALRRDVATRLGNLRETATLCAECFRITESSPCPTCSDPHRDRQLLAVVEEDTDLEQLERTGAFSGRYFVLGGRFNPNRGMPQEQGLRLEELRQRLNRDRTTINEVILAMNPTVEGDMLALELMRELKETGVPLTRLGRGLPVGGEIEYADEETLKSALKHRG</sequence>
<accession>A0A1G2PJC0</accession>
<dbReference type="Proteomes" id="UP000178690">
    <property type="component" value="Unassembled WGS sequence"/>
</dbReference>
<dbReference type="Pfam" id="PF21175">
    <property type="entry name" value="RecR_C"/>
    <property type="match status" value="1"/>
</dbReference>
<reference evidence="9 10" key="1">
    <citation type="journal article" date="2016" name="Nat. Commun.">
        <title>Thousands of microbial genomes shed light on interconnected biogeochemical processes in an aquifer system.</title>
        <authorList>
            <person name="Anantharaman K."/>
            <person name="Brown C.T."/>
            <person name="Hug L.A."/>
            <person name="Sharon I."/>
            <person name="Castelle C.J."/>
            <person name="Probst A.J."/>
            <person name="Thomas B.C."/>
            <person name="Singh A."/>
            <person name="Wilkins M.J."/>
            <person name="Karaoz U."/>
            <person name="Brodie E.L."/>
            <person name="Williams K.H."/>
            <person name="Hubbard S.S."/>
            <person name="Banfield J.F."/>
        </authorList>
    </citation>
    <scope>NUCLEOTIDE SEQUENCE [LARGE SCALE GENOMIC DNA]</scope>
    <source>
        <strain evidence="10">RIFCSPHIGHO2_01_FULL_58_15</strain>
    </source>
</reference>
<evidence type="ECO:0000256" key="5">
    <source>
        <dbReference type="ARBA" id="ARBA00023172"/>
    </source>
</evidence>
<dbReference type="InterPro" id="IPR023627">
    <property type="entry name" value="Rcmb_RecR"/>
</dbReference>
<evidence type="ECO:0000256" key="6">
    <source>
        <dbReference type="ARBA" id="ARBA00023204"/>
    </source>
</evidence>
<keyword evidence="4 7" id="KW-0862">Zinc</keyword>
<keyword evidence="2 7" id="KW-0227">DNA damage</keyword>
<dbReference type="PANTHER" id="PTHR30446">
    <property type="entry name" value="RECOMBINATION PROTEIN RECR"/>
    <property type="match status" value="1"/>
</dbReference>
<evidence type="ECO:0000256" key="3">
    <source>
        <dbReference type="ARBA" id="ARBA00022771"/>
    </source>
</evidence>
<evidence type="ECO:0000256" key="7">
    <source>
        <dbReference type="HAMAP-Rule" id="MF_00017"/>
    </source>
</evidence>
<comment type="similarity">
    <text evidence="7">Belongs to the RecR family.</text>
</comment>
<evidence type="ECO:0000313" key="9">
    <source>
        <dbReference type="EMBL" id="OHA48435.1"/>
    </source>
</evidence>
<dbReference type="GO" id="GO:0003677">
    <property type="term" value="F:DNA binding"/>
    <property type="evidence" value="ECO:0007669"/>
    <property type="project" value="UniProtKB-UniRule"/>
</dbReference>
<evidence type="ECO:0000313" key="10">
    <source>
        <dbReference type="Proteomes" id="UP000178690"/>
    </source>
</evidence>
<dbReference type="STRING" id="1802363.A2682_03905"/>
<keyword evidence="1 7" id="KW-0479">Metal-binding</keyword>
<feature type="zinc finger region" description="C4-type" evidence="7">
    <location>
        <begin position="56"/>
        <end position="71"/>
    </location>
</feature>
<dbReference type="NCBIfam" id="TIGR00615">
    <property type="entry name" value="recR"/>
    <property type="match status" value="1"/>
</dbReference>
<dbReference type="Gene3D" id="1.10.8.420">
    <property type="entry name" value="RecR Domain 1"/>
    <property type="match status" value="1"/>
</dbReference>
<keyword evidence="3 7" id="KW-0863">Zinc-finger</keyword>
<dbReference type="HAMAP" id="MF_00017">
    <property type="entry name" value="RecR"/>
    <property type="match status" value="1"/>
</dbReference>
<evidence type="ECO:0000259" key="8">
    <source>
        <dbReference type="PROSITE" id="PS50880"/>
    </source>
</evidence>
<keyword evidence="6 7" id="KW-0234">DNA repair</keyword>
<dbReference type="GO" id="GO:0006310">
    <property type="term" value="P:DNA recombination"/>
    <property type="evidence" value="ECO:0007669"/>
    <property type="project" value="UniProtKB-UniRule"/>
</dbReference>
<comment type="function">
    <text evidence="7">May play a role in DNA repair. It seems to be involved in an RecBC-independent recombinational process of DNA repair. It may act with RecF and RecO.</text>
</comment>
<dbReference type="InterPro" id="IPR006171">
    <property type="entry name" value="TOPRIM_dom"/>
</dbReference>
<evidence type="ECO:0000256" key="4">
    <source>
        <dbReference type="ARBA" id="ARBA00022833"/>
    </source>
</evidence>
<comment type="caution">
    <text evidence="9">The sequence shown here is derived from an EMBL/GenBank/DDBJ whole genome shotgun (WGS) entry which is preliminary data.</text>
</comment>
<proteinExistence type="inferred from homology"/>
<dbReference type="SUPFAM" id="SSF111304">
    <property type="entry name" value="Recombination protein RecR"/>
    <property type="match status" value="1"/>
</dbReference>
<feature type="domain" description="Toprim" evidence="8">
    <location>
        <begin position="79"/>
        <end position="177"/>
    </location>
</feature>
<keyword evidence="5 7" id="KW-0233">DNA recombination</keyword>
<gene>
    <name evidence="7" type="primary">recR</name>
    <name evidence="9" type="ORF">A2682_03905</name>
</gene>
<name>A0A1G2PJC0_TERXR</name>
<dbReference type="Pfam" id="PF13662">
    <property type="entry name" value="Toprim_4"/>
    <property type="match status" value="1"/>
</dbReference>
<dbReference type="GO" id="GO:0008270">
    <property type="term" value="F:zinc ion binding"/>
    <property type="evidence" value="ECO:0007669"/>
    <property type="project" value="UniProtKB-KW"/>
</dbReference>
<dbReference type="InterPro" id="IPR034137">
    <property type="entry name" value="TOPRIM_RecR"/>
</dbReference>
<dbReference type="InterPro" id="IPR000093">
    <property type="entry name" value="DNA_Rcmb_RecR"/>
</dbReference>
<dbReference type="AlphaFoldDB" id="A0A1G2PJC0"/>